<accession>A0ABM7VJP3</accession>
<dbReference type="Proteomes" id="UP001354989">
    <property type="component" value="Plasmid pPP2"/>
</dbReference>
<protein>
    <submittedName>
        <fullName evidence="6">GntR family transcriptional regulator</fullName>
    </submittedName>
</protein>
<gene>
    <name evidence="6" type="ORF">PEPS_34780</name>
</gene>
<dbReference type="InterPro" id="IPR028978">
    <property type="entry name" value="Chorismate_lyase_/UTRA_dom_sf"/>
</dbReference>
<proteinExistence type="predicted"/>
<evidence type="ECO:0000256" key="2">
    <source>
        <dbReference type="ARBA" id="ARBA00023125"/>
    </source>
</evidence>
<reference evidence="6 7" key="1">
    <citation type="submission" date="2021-12" db="EMBL/GenBank/DDBJ databases">
        <title>Genome sequencing of bacteria with rrn-lacking chromosome and rrn-plasmid.</title>
        <authorList>
            <person name="Anda M."/>
            <person name="Iwasaki W."/>
        </authorList>
    </citation>
    <scope>NUCLEOTIDE SEQUENCE [LARGE SCALE GENOMIC DNA]</scope>
    <source>
        <strain evidence="6 7">NBRC 101262</strain>
        <plasmid evidence="6 7">pPP2</plasmid>
    </source>
</reference>
<dbReference type="RefSeq" id="WP_332922805.1">
    <property type="nucleotide sequence ID" value="NZ_AP025294.1"/>
</dbReference>
<dbReference type="InterPro" id="IPR050679">
    <property type="entry name" value="Bact_HTH_transcr_reg"/>
</dbReference>
<dbReference type="SUPFAM" id="SSF46785">
    <property type="entry name" value="Winged helix' DNA-binding domain"/>
    <property type="match status" value="1"/>
</dbReference>
<dbReference type="InterPro" id="IPR036390">
    <property type="entry name" value="WH_DNA-bd_sf"/>
</dbReference>
<evidence type="ECO:0000259" key="5">
    <source>
        <dbReference type="SMART" id="SM00866"/>
    </source>
</evidence>
<keyword evidence="6" id="KW-0614">Plasmid</keyword>
<keyword evidence="3" id="KW-0804">Transcription</keyword>
<name>A0ABM7VJP3_9BACT</name>
<dbReference type="InterPro" id="IPR000524">
    <property type="entry name" value="Tscrpt_reg_HTH_GntR"/>
</dbReference>
<dbReference type="SUPFAM" id="SSF64288">
    <property type="entry name" value="Chorismate lyase-like"/>
    <property type="match status" value="1"/>
</dbReference>
<evidence type="ECO:0000313" key="6">
    <source>
        <dbReference type="EMBL" id="BDD01198.1"/>
    </source>
</evidence>
<organism evidence="6 7">
    <name type="scientific">Persicobacter psychrovividus</name>
    <dbReference type="NCBI Taxonomy" id="387638"/>
    <lineage>
        <taxon>Bacteria</taxon>
        <taxon>Pseudomonadati</taxon>
        <taxon>Bacteroidota</taxon>
        <taxon>Cytophagia</taxon>
        <taxon>Cytophagales</taxon>
        <taxon>Persicobacteraceae</taxon>
        <taxon>Persicobacter</taxon>
    </lineage>
</organism>
<evidence type="ECO:0000259" key="4">
    <source>
        <dbReference type="SMART" id="SM00345"/>
    </source>
</evidence>
<evidence type="ECO:0000313" key="7">
    <source>
        <dbReference type="Proteomes" id="UP001354989"/>
    </source>
</evidence>
<evidence type="ECO:0000256" key="3">
    <source>
        <dbReference type="ARBA" id="ARBA00023163"/>
    </source>
</evidence>
<feature type="domain" description="HTH gntR-type" evidence="4">
    <location>
        <begin position="12"/>
        <end position="70"/>
    </location>
</feature>
<dbReference type="PANTHER" id="PTHR44846:SF1">
    <property type="entry name" value="MANNOSYL-D-GLYCERATE TRANSPORT_METABOLISM SYSTEM REPRESSOR MNGR-RELATED"/>
    <property type="match status" value="1"/>
</dbReference>
<keyword evidence="7" id="KW-1185">Reference proteome</keyword>
<sequence length="246" mass="27737">MAKTKQPLYIKVLTYLTELIEQEYRAGQLIPTQTAIAKATDTSLITVKRAISHLVNEGILETIAGKGTFVKEKPLMDNHVGVSSWTDSISSIGKKPETLLVEVEKTKPSAKVANLLRIKSRGYTISVNRVRGIDGKAICLMHNELPFDLVPDLKAENLNQESLYQWIQQKYGHVPAIAEEEVYARAATEEERSLFELKTDIVLVIKRVSYLLDKRPFEYSKIIAPATEYRYKSKQINPSVAELDFA</sequence>
<dbReference type="PANTHER" id="PTHR44846">
    <property type="entry name" value="MANNOSYL-D-GLYCERATE TRANSPORT/METABOLISM SYSTEM REPRESSOR MNGR-RELATED"/>
    <property type="match status" value="1"/>
</dbReference>
<dbReference type="Gene3D" id="3.40.1410.10">
    <property type="entry name" value="Chorismate lyase-like"/>
    <property type="match status" value="1"/>
</dbReference>
<dbReference type="EMBL" id="AP025294">
    <property type="protein sequence ID" value="BDD01198.1"/>
    <property type="molecule type" value="Genomic_DNA"/>
</dbReference>
<dbReference type="InterPro" id="IPR036388">
    <property type="entry name" value="WH-like_DNA-bd_sf"/>
</dbReference>
<feature type="domain" description="UbiC transcription regulator-associated" evidence="5">
    <location>
        <begin position="91"/>
        <end position="230"/>
    </location>
</feature>
<dbReference type="SMART" id="SM00866">
    <property type="entry name" value="UTRA"/>
    <property type="match status" value="1"/>
</dbReference>
<dbReference type="InterPro" id="IPR011663">
    <property type="entry name" value="UTRA"/>
</dbReference>
<evidence type="ECO:0000256" key="1">
    <source>
        <dbReference type="ARBA" id="ARBA00023015"/>
    </source>
</evidence>
<dbReference type="Pfam" id="PF00392">
    <property type="entry name" value="GntR"/>
    <property type="match status" value="1"/>
</dbReference>
<dbReference type="SMART" id="SM00345">
    <property type="entry name" value="HTH_GNTR"/>
    <property type="match status" value="1"/>
</dbReference>
<dbReference type="Pfam" id="PF07702">
    <property type="entry name" value="UTRA"/>
    <property type="match status" value="1"/>
</dbReference>
<dbReference type="Gene3D" id="1.10.10.10">
    <property type="entry name" value="Winged helix-like DNA-binding domain superfamily/Winged helix DNA-binding domain"/>
    <property type="match status" value="1"/>
</dbReference>
<geneLocation type="plasmid" evidence="6 7">
    <name>pPP2</name>
</geneLocation>
<dbReference type="CDD" id="cd07377">
    <property type="entry name" value="WHTH_GntR"/>
    <property type="match status" value="1"/>
</dbReference>
<keyword evidence="1" id="KW-0805">Transcription regulation</keyword>
<keyword evidence="2" id="KW-0238">DNA-binding</keyword>